<organism evidence="2 3">
    <name type="scientific">Heterodermia speciosa</name>
    <dbReference type="NCBI Taxonomy" id="116794"/>
    <lineage>
        <taxon>Eukaryota</taxon>
        <taxon>Fungi</taxon>
        <taxon>Dikarya</taxon>
        <taxon>Ascomycota</taxon>
        <taxon>Pezizomycotina</taxon>
        <taxon>Lecanoromycetes</taxon>
        <taxon>OSLEUM clade</taxon>
        <taxon>Lecanoromycetidae</taxon>
        <taxon>Caliciales</taxon>
        <taxon>Physciaceae</taxon>
        <taxon>Heterodermia</taxon>
    </lineage>
</organism>
<proteinExistence type="predicted"/>
<dbReference type="EMBL" id="CAJPDS010000032">
    <property type="protein sequence ID" value="CAF9922986.1"/>
    <property type="molecule type" value="Genomic_DNA"/>
</dbReference>
<keyword evidence="3" id="KW-1185">Reference proteome</keyword>
<gene>
    <name evidence="2" type="ORF">HETSPECPRED_005209</name>
</gene>
<sequence length="151" mass="17045">MPPLTRLRPLTRISHPHSACKTPYRSYATREPYSDKVATNDPSPPEAVQNVSDSNAVPTSAMGLRDAPLQELPEESEKQRQMQAPNRAEVWSRSQESRERAMSGPRFEQTMMQFQIAWDLTENILMPAGGPIVTVDLADFHGIYSHNQKLQ</sequence>
<name>A0A8H3FL49_9LECA</name>
<evidence type="ECO:0000313" key="2">
    <source>
        <dbReference type="EMBL" id="CAF9922986.1"/>
    </source>
</evidence>
<feature type="compositionally biased region" description="Polar residues" evidence="1">
    <location>
        <begin position="49"/>
        <end position="58"/>
    </location>
</feature>
<evidence type="ECO:0000256" key="1">
    <source>
        <dbReference type="SAM" id="MobiDB-lite"/>
    </source>
</evidence>
<feature type="region of interest" description="Disordered" evidence="1">
    <location>
        <begin position="1"/>
        <end position="104"/>
    </location>
</feature>
<reference evidence="2" key="1">
    <citation type="submission" date="2021-03" db="EMBL/GenBank/DDBJ databases">
        <authorList>
            <person name="Tagirdzhanova G."/>
        </authorList>
    </citation>
    <scope>NUCLEOTIDE SEQUENCE</scope>
</reference>
<accession>A0A8H3FL49</accession>
<evidence type="ECO:0000313" key="3">
    <source>
        <dbReference type="Proteomes" id="UP000664521"/>
    </source>
</evidence>
<dbReference type="OrthoDB" id="307899at2759"/>
<dbReference type="Proteomes" id="UP000664521">
    <property type="component" value="Unassembled WGS sequence"/>
</dbReference>
<comment type="caution">
    <text evidence="2">The sequence shown here is derived from an EMBL/GenBank/DDBJ whole genome shotgun (WGS) entry which is preliminary data.</text>
</comment>
<protein>
    <submittedName>
        <fullName evidence="2">Uncharacterized protein</fullName>
    </submittedName>
</protein>
<dbReference type="AlphaFoldDB" id="A0A8H3FL49"/>